<dbReference type="GeneID" id="55642150"/>
<evidence type="ECO:0000313" key="1">
    <source>
        <dbReference type="EMBL" id="QKR00558.1"/>
    </source>
</evidence>
<name>A0A6N0NYW3_9CREN</name>
<keyword evidence="2" id="KW-1185">Reference proteome</keyword>
<dbReference type="AlphaFoldDB" id="A0A6N0NYW3"/>
<dbReference type="RefSeq" id="WP_174631660.1">
    <property type="nucleotide sequence ID" value="NZ_CP049074.1"/>
</dbReference>
<gene>
    <name evidence="1" type="ORF">GWK48_09360</name>
</gene>
<organism evidence="1 2">
    <name type="scientific">Metallosphaera tengchongensis</name>
    <dbReference type="NCBI Taxonomy" id="1532350"/>
    <lineage>
        <taxon>Archaea</taxon>
        <taxon>Thermoproteota</taxon>
        <taxon>Thermoprotei</taxon>
        <taxon>Sulfolobales</taxon>
        <taxon>Sulfolobaceae</taxon>
        <taxon>Metallosphaera</taxon>
    </lineage>
</organism>
<protein>
    <recommendedName>
        <fullName evidence="3">SIS domain-containing protein</fullName>
    </recommendedName>
</protein>
<dbReference type="SUPFAM" id="SSF53697">
    <property type="entry name" value="SIS domain"/>
    <property type="match status" value="1"/>
</dbReference>
<dbReference type="GO" id="GO:1901135">
    <property type="term" value="P:carbohydrate derivative metabolic process"/>
    <property type="evidence" value="ECO:0007669"/>
    <property type="project" value="InterPro"/>
</dbReference>
<dbReference type="GO" id="GO:0097367">
    <property type="term" value="F:carbohydrate derivative binding"/>
    <property type="evidence" value="ECO:0007669"/>
    <property type="project" value="InterPro"/>
</dbReference>
<dbReference type="Proteomes" id="UP000509301">
    <property type="component" value="Chromosome"/>
</dbReference>
<sequence>MYIEALEEEAKRIPDLKSEVSERIEGGVITGSGDSFAACLALEGKSLGRFRCVDPYDLLDWNPPNTLIIVSVSAKPKVYLALVEKLRGKSEIVLVTASENSKLLNLVDRVVKVPYQPAQTLPGTLSFVATLKTLYSLAGIWEEPERGKPMKLGRSPFFVGRGENYGVAYFAYLKMAEIFGEISNAERLEQFLHSPVFSSGGRRVVFLSSGDWREKTIENYNYENFLFSPCKSSLCNAETVVLSIIEEMKQRNWDKIWFLENKNILKFSSDMIY</sequence>
<accession>A0A6N0NYW3</accession>
<proteinExistence type="predicted"/>
<dbReference type="Gene3D" id="3.40.50.10490">
    <property type="entry name" value="Glucose-6-phosphate isomerase like protein, domain 1"/>
    <property type="match status" value="2"/>
</dbReference>
<evidence type="ECO:0000313" key="2">
    <source>
        <dbReference type="Proteomes" id="UP000509301"/>
    </source>
</evidence>
<dbReference type="KEGG" id="mten:GWK48_09360"/>
<reference evidence="1 2" key="1">
    <citation type="submission" date="2020-02" db="EMBL/GenBank/DDBJ databases">
        <title>Comparative genome analysis reveals the metabolism and evolution of the thermophilic archaeal genus Metallosphaera.</title>
        <authorList>
            <person name="Jiang C."/>
        </authorList>
    </citation>
    <scope>NUCLEOTIDE SEQUENCE [LARGE SCALE GENOMIC DNA]</scope>
    <source>
        <strain evidence="1 2">Ric-A</strain>
    </source>
</reference>
<evidence type="ECO:0008006" key="3">
    <source>
        <dbReference type="Google" id="ProtNLM"/>
    </source>
</evidence>
<dbReference type="EMBL" id="CP049074">
    <property type="protein sequence ID" value="QKR00558.1"/>
    <property type="molecule type" value="Genomic_DNA"/>
</dbReference>
<dbReference type="OrthoDB" id="34358at2157"/>
<dbReference type="InterPro" id="IPR046348">
    <property type="entry name" value="SIS_dom_sf"/>
</dbReference>